<keyword evidence="4" id="KW-1185">Reference proteome</keyword>
<dbReference type="Proteomes" id="UP001162156">
    <property type="component" value="Unassembled WGS sequence"/>
</dbReference>
<comment type="caution">
    <text evidence="3">The sequence shown here is derived from an EMBL/GenBank/DDBJ whole genome shotgun (WGS) entry which is preliminary data.</text>
</comment>
<reference evidence="3" key="1">
    <citation type="journal article" date="2023" name="Insect Mol. Biol.">
        <title>Genome sequencing provides insights into the evolution of gene families encoding plant cell wall-degrading enzymes in longhorned beetles.</title>
        <authorList>
            <person name="Shin N.R."/>
            <person name="Okamura Y."/>
            <person name="Kirsch R."/>
            <person name="Pauchet Y."/>
        </authorList>
    </citation>
    <scope>NUCLEOTIDE SEQUENCE</scope>
    <source>
        <strain evidence="3">RBIC_L_NR</strain>
    </source>
</reference>
<feature type="region of interest" description="Disordered" evidence="1">
    <location>
        <begin position="71"/>
        <end position="92"/>
    </location>
</feature>
<proteinExistence type="predicted"/>
<organism evidence="3 4">
    <name type="scientific">Rhamnusium bicolor</name>
    <dbReference type="NCBI Taxonomy" id="1586634"/>
    <lineage>
        <taxon>Eukaryota</taxon>
        <taxon>Metazoa</taxon>
        <taxon>Ecdysozoa</taxon>
        <taxon>Arthropoda</taxon>
        <taxon>Hexapoda</taxon>
        <taxon>Insecta</taxon>
        <taxon>Pterygota</taxon>
        <taxon>Neoptera</taxon>
        <taxon>Endopterygota</taxon>
        <taxon>Coleoptera</taxon>
        <taxon>Polyphaga</taxon>
        <taxon>Cucujiformia</taxon>
        <taxon>Chrysomeloidea</taxon>
        <taxon>Cerambycidae</taxon>
        <taxon>Lepturinae</taxon>
        <taxon>Rhagiini</taxon>
        <taxon>Rhamnusium</taxon>
    </lineage>
</organism>
<dbReference type="EMBL" id="JANEYF010002532">
    <property type="protein sequence ID" value="KAJ8945213.1"/>
    <property type="molecule type" value="Genomic_DNA"/>
</dbReference>
<evidence type="ECO:0000313" key="4">
    <source>
        <dbReference type="Proteomes" id="UP001162156"/>
    </source>
</evidence>
<protein>
    <submittedName>
        <fullName evidence="3">Uncharacterized protein</fullName>
    </submittedName>
</protein>
<evidence type="ECO:0000256" key="2">
    <source>
        <dbReference type="SAM" id="SignalP"/>
    </source>
</evidence>
<gene>
    <name evidence="3" type="ORF">NQ314_009282</name>
</gene>
<evidence type="ECO:0000256" key="1">
    <source>
        <dbReference type="SAM" id="MobiDB-lite"/>
    </source>
</evidence>
<feature type="signal peptide" evidence="2">
    <location>
        <begin position="1"/>
        <end position="22"/>
    </location>
</feature>
<keyword evidence="2" id="KW-0732">Signal</keyword>
<evidence type="ECO:0000313" key="3">
    <source>
        <dbReference type="EMBL" id="KAJ8945213.1"/>
    </source>
</evidence>
<sequence>MLLNVGFMFSNILQLFFSKALTMPVKNTEKSQNIPEVEVPQQPEVVPEITLTDKLNKRLLQSFLNRINNTEHNFNRISNTSPPGQNEINEFN</sequence>
<dbReference type="AlphaFoldDB" id="A0AAV8Y4R3"/>
<name>A0AAV8Y4R3_9CUCU</name>
<feature type="chain" id="PRO_5043765280" evidence="2">
    <location>
        <begin position="23"/>
        <end position="92"/>
    </location>
</feature>
<accession>A0AAV8Y4R3</accession>